<proteinExistence type="predicted"/>
<sequence length="113" mass="13293">MRGTDLRWYQSDWIPSSHVEPCTTRPRPPNLLALTDLLPWTNWYVPLHIHHIGKNFIGRMARVVIKVEAPVIQTPKEVRCPFFIAKCMKKLLWFPVSWVCLHLQGFLRDCSEI</sequence>
<dbReference type="EMBL" id="CASHTH010000976">
    <property type="protein sequence ID" value="CAI8009615.1"/>
    <property type="molecule type" value="Genomic_DNA"/>
</dbReference>
<gene>
    <name evidence="1" type="ORF">GBAR_LOCUS6421</name>
</gene>
<evidence type="ECO:0000313" key="2">
    <source>
        <dbReference type="Proteomes" id="UP001174909"/>
    </source>
</evidence>
<dbReference type="AlphaFoldDB" id="A0AA35RDS8"/>
<name>A0AA35RDS8_GEOBA</name>
<evidence type="ECO:0000313" key="1">
    <source>
        <dbReference type="EMBL" id="CAI8009615.1"/>
    </source>
</evidence>
<keyword evidence="2" id="KW-1185">Reference proteome</keyword>
<dbReference type="Proteomes" id="UP001174909">
    <property type="component" value="Unassembled WGS sequence"/>
</dbReference>
<organism evidence="1 2">
    <name type="scientific">Geodia barretti</name>
    <name type="common">Barrett's horny sponge</name>
    <dbReference type="NCBI Taxonomy" id="519541"/>
    <lineage>
        <taxon>Eukaryota</taxon>
        <taxon>Metazoa</taxon>
        <taxon>Porifera</taxon>
        <taxon>Demospongiae</taxon>
        <taxon>Heteroscleromorpha</taxon>
        <taxon>Tetractinellida</taxon>
        <taxon>Astrophorina</taxon>
        <taxon>Geodiidae</taxon>
        <taxon>Geodia</taxon>
    </lineage>
</organism>
<reference evidence="1" key="1">
    <citation type="submission" date="2023-03" db="EMBL/GenBank/DDBJ databases">
        <authorList>
            <person name="Steffen K."/>
            <person name="Cardenas P."/>
        </authorList>
    </citation>
    <scope>NUCLEOTIDE SEQUENCE</scope>
</reference>
<protein>
    <submittedName>
        <fullName evidence="1">Uncharacterized protein</fullName>
    </submittedName>
</protein>
<accession>A0AA35RDS8</accession>
<comment type="caution">
    <text evidence="1">The sequence shown here is derived from an EMBL/GenBank/DDBJ whole genome shotgun (WGS) entry which is preliminary data.</text>
</comment>